<dbReference type="AlphaFoldDB" id="A0AA96GDC0"/>
<dbReference type="InterPro" id="IPR004821">
    <property type="entry name" value="Cyt_trans-like"/>
</dbReference>
<dbReference type="EC" id="2.7.7.70" evidence="1"/>
<dbReference type="PANTHER" id="PTHR43793">
    <property type="entry name" value="FAD SYNTHASE"/>
    <property type="match status" value="1"/>
</dbReference>
<dbReference type="GO" id="GO:0016779">
    <property type="term" value="F:nucleotidyltransferase activity"/>
    <property type="evidence" value="ECO:0007669"/>
    <property type="project" value="UniProtKB-KW"/>
</dbReference>
<dbReference type="Gene3D" id="3.40.50.620">
    <property type="entry name" value="HUPs"/>
    <property type="match status" value="1"/>
</dbReference>
<dbReference type="SUPFAM" id="SSF52374">
    <property type="entry name" value="Nucleotidylyl transferase"/>
    <property type="match status" value="1"/>
</dbReference>
<keyword evidence="3 9" id="KW-0548">Nucleotidyltransferase</keyword>
<dbReference type="GO" id="GO:0005524">
    <property type="term" value="F:ATP binding"/>
    <property type="evidence" value="ECO:0007669"/>
    <property type="project" value="UniProtKB-KW"/>
</dbReference>
<sequence>MQSKIHTLDSLLQRISVHQQVGESIVFTNGCFDLLHIGHTRYLAEAKELGDRLVVGVNSDSSVRQLNKGKHRPIQEDAQRAEVIAALGCVDYVILFDEPDPLNLIKAIQPNVLVKGGDWTSERIIGKDFVEERGGFVRTIPLVSDVSTTTIIERILTTHGISPSC</sequence>
<accession>A0AA96GDC0</accession>
<evidence type="ECO:0000256" key="4">
    <source>
        <dbReference type="ARBA" id="ARBA00022741"/>
    </source>
</evidence>
<dbReference type="GO" id="GO:0005975">
    <property type="term" value="P:carbohydrate metabolic process"/>
    <property type="evidence" value="ECO:0007669"/>
    <property type="project" value="InterPro"/>
</dbReference>
<dbReference type="NCBIfam" id="TIGR00125">
    <property type="entry name" value="cyt_tran_rel"/>
    <property type="match status" value="1"/>
</dbReference>
<dbReference type="KEGG" id="nall:PP769_04500"/>
<keyword evidence="2" id="KW-0808">Transferase</keyword>
<keyword evidence="6" id="KW-0119">Carbohydrate metabolism</keyword>
<dbReference type="Proteomes" id="UP001302719">
    <property type="component" value="Chromosome"/>
</dbReference>
<evidence type="ECO:0000313" key="9">
    <source>
        <dbReference type="EMBL" id="WNM59032.1"/>
    </source>
</evidence>
<evidence type="ECO:0000259" key="8">
    <source>
        <dbReference type="Pfam" id="PF01467"/>
    </source>
</evidence>
<dbReference type="PANTHER" id="PTHR43793:SF2">
    <property type="entry name" value="BIFUNCTIONAL PROTEIN HLDE"/>
    <property type="match status" value="1"/>
</dbReference>
<organism evidence="9 10">
    <name type="scientific">Candidatus Nitrospira allomarina</name>
    <dbReference type="NCBI Taxonomy" id="3020900"/>
    <lineage>
        <taxon>Bacteria</taxon>
        <taxon>Pseudomonadati</taxon>
        <taxon>Nitrospirota</taxon>
        <taxon>Nitrospiria</taxon>
        <taxon>Nitrospirales</taxon>
        <taxon>Nitrospiraceae</taxon>
        <taxon>Nitrospira</taxon>
    </lineage>
</organism>
<dbReference type="RefSeq" id="WP_312645669.1">
    <property type="nucleotide sequence ID" value="NZ_CP116967.1"/>
</dbReference>
<evidence type="ECO:0000256" key="7">
    <source>
        <dbReference type="ARBA" id="ARBA00047428"/>
    </source>
</evidence>
<reference evidence="9 10" key="1">
    <citation type="submission" date="2023-01" db="EMBL/GenBank/DDBJ databases">
        <title>Cultivation and genomic characterization of new, ubiquitous marine nitrite-oxidizing bacteria from the Nitrospirales.</title>
        <authorList>
            <person name="Mueller A.J."/>
            <person name="Daebeler A."/>
            <person name="Herbold C.W."/>
            <person name="Kirkegaard R.H."/>
            <person name="Daims H."/>
        </authorList>
    </citation>
    <scope>NUCLEOTIDE SEQUENCE [LARGE SCALE GENOMIC DNA]</scope>
    <source>
        <strain evidence="9 10">VA</strain>
    </source>
</reference>
<feature type="domain" description="Cytidyltransferase-like" evidence="8">
    <location>
        <begin position="27"/>
        <end position="153"/>
    </location>
</feature>
<proteinExistence type="predicted"/>
<evidence type="ECO:0000256" key="3">
    <source>
        <dbReference type="ARBA" id="ARBA00022695"/>
    </source>
</evidence>
<dbReference type="InterPro" id="IPR050385">
    <property type="entry name" value="Archaeal_FAD_synthase"/>
</dbReference>
<evidence type="ECO:0000256" key="2">
    <source>
        <dbReference type="ARBA" id="ARBA00022679"/>
    </source>
</evidence>
<evidence type="ECO:0000256" key="1">
    <source>
        <dbReference type="ARBA" id="ARBA00012519"/>
    </source>
</evidence>
<dbReference type="NCBIfam" id="TIGR02199">
    <property type="entry name" value="rfaE_dom_II"/>
    <property type="match status" value="1"/>
</dbReference>
<dbReference type="Pfam" id="PF01467">
    <property type="entry name" value="CTP_transf_like"/>
    <property type="match status" value="1"/>
</dbReference>
<name>A0AA96GDC0_9BACT</name>
<dbReference type="EMBL" id="CP116967">
    <property type="protein sequence ID" value="WNM59032.1"/>
    <property type="molecule type" value="Genomic_DNA"/>
</dbReference>
<protein>
    <recommendedName>
        <fullName evidence="1">D-glycero-beta-D-manno-heptose 1-phosphate adenylyltransferase</fullName>
        <ecNumber evidence="1">2.7.7.70</ecNumber>
    </recommendedName>
</protein>
<evidence type="ECO:0000256" key="5">
    <source>
        <dbReference type="ARBA" id="ARBA00022840"/>
    </source>
</evidence>
<keyword evidence="10" id="KW-1185">Reference proteome</keyword>
<comment type="catalytic activity">
    <reaction evidence="7">
        <text>D-glycero-beta-D-manno-heptose 1-phosphate + ATP + H(+) = ADP-D-glycero-beta-D-manno-heptose + diphosphate</text>
        <dbReference type="Rhea" id="RHEA:27465"/>
        <dbReference type="ChEBI" id="CHEBI:15378"/>
        <dbReference type="ChEBI" id="CHEBI:30616"/>
        <dbReference type="ChEBI" id="CHEBI:33019"/>
        <dbReference type="ChEBI" id="CHEBI:59967"/>
        <dbReference type="ChEBI" id="CHEBI:61593"/>
        <dbReference type="EC" id="2.7.7.70"/>
    </reaction>
</comment>
<evidence type="ECO:0000313" key="10">
    <source>
        <dbReference type="Proteomes" id="UP001302719"/>
    </source>
</evidence>
<dbReference type="GO" id="GO:0016773">
    <property type="term" value="F:phosphotransferase activity, alcohol group as acceptor"/>
    <property type="evidence" value="ECO:0007669"/>
    <property type="project" value="InterPro"/>
</dbReference>
<gene>
    <name evidence="9" type="primary">rfaE2</name>
    <name evidence="9" type="ORF">PP769_04500</name>
</gene>
<keyword evidence="4" id="KW-0547">Nucleotide-binding</keyword>
<evidence type="ECO:0000256" key="6">
    <source>
        <dbReference type="ARBA" id="ARBA00023277"/>
    </source>
</evidence>
<dbReference type="InterPro" id="IPR014729">
    <property type="entry name" value="Rossmann-like_a/b/a_fold"/>
</dbReference>
<dbReference type="InterPro" id="IPR011914">
    <property type="entry name" value="RfaE_dom_II"/>
</dbReference>
<keyword evidence="5" id="KW-0067">ATP-binding</keyword>